<evidence type="ECO:0000256" key="1">
    <source>
        <dbReference type="ARBA" id="ARBA00007358"/>
    </source>
</evidence>
<dbReference type="RefSeq" id="WP_210118088.1">
    <property type="nucleotide sequence ID" value="NZ_CP054257.1"/>
</dbReference>
<gene>
    <name evidence="5" type="ORF">HRI96_03225</name>
</gene>
<dbReference type="PANTHER" id="PTHR11496:SF102">
    <property type="entry name" value="ALCOHOL DEHYDROGENASE 4"/>
    <property type="match status" value="1"/>
</dbReference>
<reference evidence="5" key="1">
    <citation type="submission" date="2020-05" db="EMBL/GenBank/DDBJ databases">
        <authorList>
            <person name="Zeng H."/>
            <person name="Chan Y.K."/>
            <person name="Watt R.M."/>
        </authorList>
    </citation>
    <scope>NUCLEOTIDE SEQUENCE</scope>
    <source>
        <strain evidence="5">ATCC 700773</strain>
    </source>
</reference>
<accession>A0A975IC20</accession>
<dbReference type="GO" id="GO:0004022">
    <property type="term" value="F:alcohol dehydrogenase (NAD+) activity"/>
    <property type="evidence" value="ECO:0007669"/>
    <property type="project" value="TreeGrafter"/>
</dbReference>
<dbReference type="Gene3D" id="1.20.1090.10">
    <property type="entry name" value="Dehydroquinate synthase-like - alpha domain"/>
    <property type="match status" value="1"/>
</dbReference>
<dbReference type="PANTHER" id="PTHR11496">
    <property type="entry name" value="ALCOHOL DEHYDROGENASE"/>
    <property type="match status" value="1"/>
</dbReference>
<comment type="similarity">
    <text evidence="1">Belongs to the iron-containing alcohol dehydrogenase family.</text>
</comment>
<evidence type="ECO:0000313" key="5">
    <source>
        <dbReference type="EMBL" id="QTQ11292.1"/>
    </source>
</evidence>
<dbReference type="Gene3D" id="3.40.50.1970">
    <property type="match status" value="1"/>
</dbReference>
<evidence type="ECO:0000256" key="2">
    <source>
        <dbReference type="ARBA" id="ARBA00023002"/>
    </source>
</evidence>
<sequence>MWQPQSFYGKYLLDQPVIFMGENSIKGLYNFPGSRFAIIHGENVKFDKEIFQKAFKAFDVKFITKSWKNEPTLEDLKGTLCELEAFLPDVIVSIGGGSVIDGCKICRLFYEFPYFDIEKPNFNFLSFKTKFIAVPTTVGSGAEASSAAVLFNAALNKKEMVVHNLLRPDVVVLEPSFIESSDKTFVFSSALDGIAHIVEGYVSNMDNPLSDMLAEKGLQIFYEELLKEDFCSIDFLRLQYACYLGGIIQNHCIVGAAHAIAHQLTGFGFPHAKAVGLLLDSAINENSKDVKTKERYETLFRHCGIKSTKTFMIFLQKMTAFSIDEPLQKKIKKVLEENIKNDSFIQNVIDDRGGKGNPVPITKEYIENIVKVL</sequence>
<protein>
    <submittedName>
        <fullName evidence="5">Iron-containing alcohol dehydrogenase</fullName>
    </submittedName>
</protein>
<evidence type="ECO:0000259" key="4">
    <source>
        <dbReference type="Pfam" id="PF25137"/>
    </source>
</evidence>
<dbReference type="InterPro" id="IPR001670">
    <property type="entry name" value="ADH_Fe/GldA"/>
</dbReference>
<reference evidence="5" key="2">
    <citation type="journal article" date="2021" name="Microbiol. Resour. Announc.">
        <title>Complete Genome Sequences of Three Human Oral Treponema parvum Isolates.</title>
        <authorList>
            <person name="Zeng H."/>
            <person name="Watt R.M."/>
        </authorList>
    </citation>
    <scope>NUCLEOTIDE SEQUENCE</scope>
    <source>
        <strain evidence="5">ATCC 700773</strain>
    </source>
</reference>
<dbReference type="InterPro" id="IPR056798">
    <property type="entry name" value="ADH_Fe_C"/>
</dbReference>
<dbReference type="Pfam" id="PF25137">
    <property type="entry name" value="ADH_Fe_C"/>
    <property type="match status" value="1"/>
</dbReference>
<dbReference type="InterPro" id="IPR039697">
    <property type="entry name" value="Alcohol_dehydrogenase_Fe"/>
</dbReference>
<dbReference type="GO" id="GO:0046872">
    <property type="term" value="F:metal ion binding"/>
    <property type="evidence" value="ECO:0007669"/>
    <property type="project" value="InterPro"/>
</dbReference>
<feature type="domain" description="Fe-containing alcohol dehydrogenase-like C-terminal" evidence="4">
    <location>
        <begin position="188"/>
        <end position="371"/>
    </location>
</feature>
<keyword evidence="2" id="KW-0560">Oxidoreductase</keyword>
<evidence type="ECO:0000313" key="6">
    <source>
        <dbReference type="Proteomes" id="UP000671995"/>
    </source>
</evidence>
<proteinExistence type="inferred from homology"/>
<dbReference type="Proteomes" id="UP000671995">
    <property type="component" value="Chromosome"/>
</dbReference>
<dbReference type="EMBL" id="CP054257">
    <property type="protein sequence ID" value="QTQ11292.1"/>
    <property type="molecule type" value="Genomic_DNA"/>
</dbReference>
<feature type="domain" description="Alcohol dehydrogenase iron-type/glycerol dehydrogenase GldA" evidence="3">
    <location>
        <begin position="18"/>
        <end position="175"/>
    </location>
</feature>
<dbReference type="SUPFAM" id="SSF56796">
    <property type="entry name" value="Dehydroquinate synthase-like"/>
    <property type="match status" value="1"/>
</dbReference>
<dbReference type="Pfam" id="PF00465">
    <property type="entry name" value="Fe-ADH"/>
    <property type="match status" value="1"/>
</dbReference>
<organism evidence="5 6">
    <name type="scientific">Treponema parvum</name>
    <dbReference type="NCBI Taxonomy" id="138851"/>
    <lineage>
        <taxon>Bacteria</taxon>
        <taxon>Pseudomonadati</taxon>
        <taxon>Spirochaetota</taxon>
        <taxon>Spirochaetia</taxon>
        <taxon>Spirochaetales</taxon>
        <taxon>Treponemataceae</taxon>
        <taxon>Treponema</taxon>
    </lineage>
</organism>
<dbReference type="AlphaFoldDB" id="A0A975IC20"/>
<evidence type="ECO:0000259" key="3">
    <source>
        <dbReference type="Pfam" id="PF00465"/>
    </source>
</evidence>
<name>A0A975IC20_9SPIR</name>